<proteinExistence type="predicted"/>
<sequence>MRSPWMLSPVSTYFFIALVIVMAAAGTWAAAG</sequence>
<dbReference type="AlphaFoldDB" id="A0A1M5JY98"/>
<keyword evidence="1" id="KW-1133">Transmembrane helix</keyword>
<keyword evidence="1" id="KW-0812">Transmembrane</keyword>
<evidence type="ECO:0000256" key="1">
    <source>
        <dbReference type="SAM" id="Phobius"/>
    </source>
</evidence>
<organism evidence="2 3">
    <name type="scientific">Bradyrhizobium erythrophlei</name>
    <dbReference type="NCBI Taxonomy" id="1437360"/>
    <lineage>
        <taxon>Bacteria</taxon>
        <taxon>Pseudomonadati</taxon>
        <taxon>Pseudomonadota</taxon>
        <taxon>Alphaproteobacteria</taxon>
        <taxon>Hyphomicrobiales</taxon>
        <taxon>Nitrobacteraceae</taxon>
        <taxon>Bradyrhizobium</taxon>
    </lineage>
</organism>
<feature type="transmembrane region" description="Helical" evidence="1">
    <location>
        <begin position="12"/>
        <end position="31"/>
    </location>
</feature>
<reference evidence="2 3" key="1">
    <citation type="submission" date="2016-11" db="EMBL/GenBank/DDBJ databases">
        <authorList>
            <person name="Jaros S."/>
            <person name="Januszkiewicz K."/>
            <person name="Wedrychowicz H."/>
        </authorList>
    </citation>
    <scope>NUCLEOTIDE SEQUENCE [LARGE SCALE GENOMIC DNA]</scope>
    <source>
        <strain evidence="2 3">GAS242</strain>
    </source>
</reference>
<keyword evidence="1" id="KW-0472">Membrane</keyword>
<dbReference type="EMBL" id="LT670818">
    <property type="protein sequence ID" value="SHG45511.1"/>
    <property type="molecule type" value="Genomic_DNA"/>
</dbReference>
<accession>A0A1M5JY98</accession>
<evidence type="ECO:0000313" key="2">
    <source>
        <dbReference type="EMBL" id="SHG45511.1"/>
    </source>
</evidence>
<dbReference type="Proteomes" id="UP000190675">
    <property type="component" value="Chromosome I"/>
</dbReference>
<evidence type="ECO:0000313" key="3">
    <source>
        <dbReference type="Proteomes" id="UP000190675"/>
    </source>
</evidence>
<gene>
    <name evidence="2" type="ORF">SAMN05444169_2554</name>
</gene>
<name>A0A1M5JY98_9BRAD</name>
<protein>
    <submittedName>
        <fullName evidence="2">Uncharacterized protein</fullName>
    </submittedName>
</protein>